<feature type="domain" description="EF-hand" evidence="2">
    <location>
        <begin position="263"/>
        <end position="298"/>
    </location>
</feature>
<feature type="compositionally biased region" description="Polar residues" evidence="1">
    <location>
        <begin position="122"/>
        <end position="135"/>
    </location>
</feature>
<evidence type="ECO:0000313" key="3">
    <source>
        <dbReference type="EMBL" id="CAD9207369.1"/>
    </source>
</evidence>
<evidence type="ECO:0000313" key="4">
    <source>
        <dbReference type="EMBL" id="CAD9207378.1"/>
    </source>
</evidence>
<name>A0A6U1HGY5_9CHLO</name>
<dbReference type="PROSITE" id="PS50222">
    <property type="entry name" value="EF_HAND_2"/>
    <property type="match status" value="2"/>
</dbReference>
<feature type="domain" description="EF-hand" evidence="2">
    <location>
        <begin position="359"/>
        <end position="394"/>
    </location>
</feature>
<feature type="region of interest" description="Disordered" evidence="1">
    <location>
        <begin position="122"/>
        <end position="205"/>
    </location>
</feature>
<reference evidence="4" key="1">
    <citation type="submission" date="2021-01" db="EMBL/GenBank/DDBJ databases">
        <authorList>
            <person name="Corre E."/>
            <person name="Pelletier E."/>
            <person name="Niang G."/>
            <person name="Scheremetjew M."/>
            <person name="Finn R."/>
            <person name="Kale V."/>
            <person name="Holt S."/>
            <person name="Cochrane G."/>
            <person name="Meng A."/>
            <person name="Brown T."/>
            <person name="Cohen L."/>
        </authorList>
    </citation>
    <scope>NUCLEOTIDE SEQUENCE</scope>
    <source>
        <strain evidence="4">PLY429</strain>
    </source>
</reference>
<protein>
    <recommendedName>
        <fullName evidence="2">EF-hand domain-containing protein</fullName>
    </recommendedName>
</protein>
<feature type="compositionally biased region" description="Polar residues" evidence="1">
    <location>
        <begin position="191"/>
        <end position="202"/>
    </location>
</feature>
<organism evidence="4">
    <name type="scientific">Tetraselmis chuii</name>
    <dbReference type="NCBI Taxonomy" id="63592"/>
    <lineage>
        <taxon>Eukaryota</taxon>
        <taxon>Viridiplantae</taxon>
        <taxon>Chlorophyta</taxon>
        <taxon>core chlorophytes</taxon>
        <taxon>Chlorodendrophyceae</taxon>
        <taxon>Chlorodendrales</taxon>
        <taxon>Chlorodendraceae</taxon>
        <taxon>Tetraselmis</taxon>
    </lineage>
</organism>
<dbReference type="InterPro" id="IPR002048">
    <property type="entry name" value="EF_hand_dom"/>
</dbReference>
<sequence>MVSSPTFDDEPRLFCEHLEQWRSAQADTHYDAGANLFRSADFGGVGVVGSTVLRCSLKSSKWCVLSQRELEDLMDHVGVRSEVTQEEFCEAFCKFIEWAKRPKPCGTPGAVVQSKQRRYSESSVVSSHVPAQSRATAFRRRTNDGKATVSAPSSLRAFPQNLPTETQPLSPSSLPPLQRSARSVNRLPVSLTDTRSKQSSGDSVCSVTSVSRSAASYSSGTSSTRDLIRDKYGTRSSHFVGGAAALNFRSSSTAFRARLVTSQAMRDYHNIFKGINVSNNGTVSIQEFEKHMARVAPELLPNAQRMYNAACKKGRCDSELDFQSLLSVLFPSATKNDVKELLQMTIDRKPNNHAGPTAEQLQDAGTVFKFWNKAGDGLLTYEEMEDGLEGLRMAEEDVGEWLEDVFGRDGRPDTRTCVNLAEFTAWFTSHPGKMLF</sequence>
<evidence type="ECO:0000259" key="2">
    <source>
        <dbReference type="PROSITE" id="PS50222"/>
    </source>
</evidence>
<dbReference type="EMBL" id="HBGG01018636">
    <property type="protein sequence ID" value="CAD9207378.1"/>
    <property type="molecule type" value="Transcribed_RNA"/>
</dbReference>
<proteinExistence type="predicted"/>
<accession>A0A6U1HGY5</accession>
<dbReference type="InterPro" id="IPR011992">
    <property type="entry name" value="EF-hand-dom_pair"/>
</dbReference>
<dbReference type="SUPFAM" id="SSF47473">
    <property type="entry name" value="EF-hand"/>
    <property type="match status" value="2"/>
</dbReference>
<dbReference type="GO" id="GO:0005509">
    <property type="term" value="F:calcium ion binding"/>
    <property type="evidence" value="ECO:0007669"/>
    <property type="project" value="InterPro"/>
</dbReference>
<gene>
    <name evidence="3" type="ORF">TCHU04912_LOCUS9605</name>
    <name evidence="4" type="ORF">TCHU04912_LOCUS9614</name>
</gene>
<dbReference type="Gene3D" id="1.10.238.10">
    <property type="entry name" value="EF-hand"/>
    <property type="match status" value="1"/>
</dbReference>
<dbReference type="AlphaFoldDB" id="A0A6U1HGY5"/>
<dbReference type="EMBL" id="HBGG01018625">
    <property type="protein sequence ID" value="CAD9207369.1"/>
    <property type="molecule type" value="Transcribed_RNA"/>
</dbReference>
<evidence type="ECO:0000256" key="1">
    <source>
        <dbReference type="SAM" id="MobiDB-lite"/>
    </source>
</evidence>
<feature type="compositionally biased region" description="Low complexity" evidence="1">
    <location>
        <begin position="168"/>
        <end position="177"/>
    </location>
</feature>